<evidence type="ECO:0000259" key="3">
    <source>
        <dbReference type="Pfam" id="PF08428"/>
    </source>
</evidence>
<evidence type="ECO:0000256" key="2">
    <source>
        <dbReference type="SAM" id="Phobius"/>
    </source>
</evidence>
<dbReference type="RefSeq" id="WP_126415844.1">
    <property type="nucleotide sequence ID" value="NZ_LR134476.1"/>
</dbReference>
<dbReference type="AlphaFoldDB" id="A0A448PCQ4"/>
<dbReference type="Pfam" id="PF08428">
    <property type="entry name" value="Rib"/>
    <property type="match status" value="1"/>
</dbReference>
<proteinExistence type="predicted"/>
<accession>A0A448PCQ4</accession>
<name>A0A448PCQ4_9ACTO</name>
<dbReference type="InterPro" id="IPR026906">
    <property type="entry name" value="LRR_5"/>
</dbReference>
<keyword evidence="2" id="KW-1133">Transmembrane helix</keyword>
<keyword evidence="2" id="KW-0472">Membrane</keyword>
<protein>
    <submittedName>
        <fullName evidence="4">Probable hemoglobin and hemoglobin-haptoglobin-binding protein 3</fullName>
    </submittedName>
</protein>
<evidence type="ECO:0000256" key="1">
    <source>
        <dbReference type="SAM" id="MobiDB-lite"/>
    </source>
</evidence>
<dbReference type="EMBL" id="LR134476">
    <property type="protein sequence ID" value="VEI12657.1"/>
    <property type="molecule type" value="Genomic_DNA"/>
</dbReference>
<evidence type="ECO:0000313" key="4">
    <source>
        <dbReference type="EMBL" id="VEI12657.1"/>
    </source>
</evidence>
<sequence length="574" mass="62446">MKNKSLIKGQGTTRKITLSFIASLTAAILLFLCGANFSIAEATTSEWKPEDFKYSNTAEGYWVDGLSASGEEKIKTNKHLVLPEATPDGVPVTGVGKRAFLKETIEELTVPGNIRTIDDYAFQQTGLKKVTFNEGLEKINEYSFENNDIRGVSFPSTLKQIGALAFQTNPNMGTVVFQEGIQKIKLGAFIDNGLTGTLNLPDSLQELGGYVFSYNKLTGVRLPAALDTLPAKVFAGNRLREHSITNIENVRLIDDSAFTDNRIESFEKFAGFEEKPDGENVQRIRIAPTSLTFDLPLRSKDGTRIPARVYTADGLLKENPDDTFSFTEKAMASPHGVFSISDIKFPDKGDAYTWQLRILKPYEWKFLYTPKGGEIIKEFGEATTPQEVIDKVTIPNYPADAPAPTLTVVDETTIPDGQTAGIAYVVVKVTYPDTTSNSATVKVTVKEKPAPEPPDEPTQEPTQAPTQEPTDEPTEEPTQDRTQEPTQDPTQQPTEEPTQEPTVAASSASSSKGGTQAPQVAKEPAPTPTKTSTKPSQMPLTGIMSLDLAGAAAVCLLVGAGIVLLTRRYREAAE</sequence>
<dbReference type="InterPro" id="IPR059115">
    <property type="entry name" value="Rib"/>
</dbReference>
<gene>
    <name evidence="4" type="ORF">NCTC13354_00346</name>
</gene>
<feature type="region of interest" description="Disordered" evidence="1">
    <location>
        <begin position="440"/>
        <end position="538"/>
    </location>
</feature>
<organism evidence="4 5">
    <name type="scientific">Trueperella bialowiezensis</name>
    <dbReference type="NCBI Taxonomy" id="312285"/>
    <lineage>
        <taxon>Bacteria</taxon>
        <taxon>Bacillati</taxon>
        <taxon>Actinomycetota</taxon>
        <taxon>Actinomycetes</taxon>
        <taxon>Actinomycetales</taxon>
        <taxon>Actinomycetaceae</taxon>
        <taxon>Trueperella</taxon>
    </lineage>
</organism>
<feature type="domain" description="Rib" evidence="3">
    <location>
        <begin position="368"/>
        <end position="447"/>
    </location>
</feature>
<feature type="compositionally biased region" description="Low complexity" evidence="1">
    <location>
        <begin position="459"/>
        <end position="468"/>
    </location>
</feature>
<feature type="compositionally biased region" description="Low complexity" evidence="1">
    <location>
        <begin position="484"/>
        <end position="511"/>
    </location>
</feature>
<feature type="transmembrane region" description="Helical" evidence="2">
    <location>
        <begin position="543"/>
        <end position="565"/>
    </location>
</feature>
<dbReference type="Proteomes" id="UP000269542">
    <property type="component" value="Chromosome"/>
</dbReference>
<dbReference type="InterPro" id="IPR032675">
    <property type="entry name" value="LRR_dom_sf"/>
</dbReference>
<keyword evidence="5" id="KW-1185">Reference proteome</keyword>
<dbReference type="OrthoDB" id="3263608at2"/>
<evidence type="ECO:0000313" key="5">
    <source>
        <dbReference type="Proteomes" id="UP000269542"/>
    </source>
</evidence>
<keyword evidence="2" id="KW-0812">Transmembrane</keyword>
<dbReference type="KEGG" id="tbw:NCTC13354_00346"/>
<dbReference type="Pfam" id="PF13306">
    <property type="entry name" value="LRR_5"/>
    <property type="match status" value="1"/>
</dbReference>
<reference evidence="4 5" key="1">
    <citation type="submission" date="2018-12" db="EMBL/GenBank/DDBJ databases">
        <authorList>
            <consortium name="Pathogen Informatics"/>
        </authorList>
    </citation>
    <scope>NUCLEOTIDE SEQUENCE [LARGE SCALE GENOMIC DNA]</scope>
    <source>
        <strain evidence="4 5">NCTC13354</strain>
    </source>
</reference>
<dbReference type="Gene3D" id="3.80.10.10">
    <property type="entry name" value="Ribonuclease Inhibitor"/>
    <property type="match status" value="1"/>
</dbReference>